<evidence type="ECO:0000313" key="1">
    <source>
        <dbReference type="EMBL" id="EAN83734.1"/>
    </source>
</evidence>
<dbReference type="EMBL" id="AAHK01001930">
    <property type="protein sequence ID" value="EAN83734.1"/>
    <property type="molecule type" value="Genomic_DNA"/>
</dbReference>
<accession>Q4CTY2</accession>
<sequence>MEVIQRFFAVALVFLCVRVFVCVALAFPLQSPHFAVGGRWECILVFSCDLLANGASHGAAAVSAGGVAPGVGRVCVVTLSPPLVCPVGGATPVTQSSLLVGDAAVLFFPCFCSLVADCTV</sequence>
<dbReference type="GeneID" id="3535351"/>
<name>Q4CTY2_TRYCC</name>
<gene>
    <name evidence="1" type="ORF">Tc00.1047053508595.11</name>
</gene>
<reference evidence="1 2" key="1">
    <citation type="journal article" date="2005" name="Science">
        <title>The genome sequence of Trypanosoma cruzi, etiologic agent of Chagas disease.</title>
        <authorList>
            <person name="El-Sayed N.M."/>
            <person name="Myler P.J."/>
            <person name="Bartholomeu D.C."/>
            <person name="Nilsson D."/>
            <person name="Aggarwal G."/>
            <person name="Tran A.N."/>
            <person name="Ghedin E."/>
            <person name="Worthey E.A."/>
            <person name="Delcher A.L."/>
            <person name="Blandin G."/>
            <person name="Westenberger S.J."/>
            <person name="Caler E."/>
            <person name="Cerqueira G.C."/>
            <person name="Branche C."/>
            <person name="Haas B."/>
            <person name="Anupama A."/>
            <person name="Arner E."/>
            <person name="Aslund L."/>
            <person name="Attipoe P."/>
            <person name="Bontempi E."/>
            <person name="Bringaud F."/>
            <person name="Burton P."/>
            <person name="Cadag E."/>
            <person name="Campbell D.A."/>
            <person name="Carrington M."/>
            <person name="Crabtree J."/>
            <person name="Darban H."/>
            <person name="da Silveira J.F."/>
            <person name="de Jong P."/>
            <person name="Edwards K."/>
            <person name="Englund P.T."/>
            <person name="Fazelina G."/>
            <person name="Feldblyum T."/>
            <person name="Ferella M."/>
            <person name="Frasch A.C."/>
            <person name="Gull K."/>
            <person name="Horn D."/>
            <person name="Hou L."/>
            <person name="Huang Y."/>
            <person name="Kindlund E."/>
            <person name="Klingbeil M."/>
            <person name="Kluge S."/>
            <person name="Koo H."/>
            <person name="Lacerda D."/>
            <person name="Levin M.J."/>
            <person name="Lorenzi H."/>
            <person name="Louie T."/>
            <person name="Machado C.R."/>
            <person name="McCulloch R."/>
            <person name="McKenna A."/>
            <person name="Mizuno Y."/>
            <person name="Mottram J.C."/>
            <person name="Nelson S."/>
            <person name="Ochaya S."/>
            <person name="Osoegawa K."/>
            <person name="Pai G."/>
            <person name="Parsons M."/>
            <person name="Pentony M."/>
            <person name="Pettersson U."/>
            <person name="Pop M."/>
            <person name="Ramirez J.L."/>
            <person name="Rinta J."/>
            <person name="Robertson L."/>
            <person name="Salzberg S.L."/>
            <person name="Sanchez D.O."/>
            <person name="Seyler A."/>
            <person name="Sharma R."/>
            <person name="Shetty J."/>
            <person name="Simpson A.J."/>
            <person name="Sisk E."/>
            <person name="Tammi M.T."/>
            <person name="Tarleton R."/>
            <person name="Teixeira S."/>
            <person name="Van Aken S."/>
            <person name="Vogt C."/>
            <person name="Ward P.N."/>
            <person name="Wickstead B."/>
            <person name="Wortman J."/>
            <person name="White O."/>
            <person name="Fraser C.M."/>
            <person name="Stuart K.D."/>
            <person name="Andersson B."/>
        </authorList>
    </citation>
    <scope>NUCLEOTIDE SEQUENCE [LARGE SCALE GENOMIC DNA]</scope>
    <source>
        <strain evidence="1 2">CL Brener</strain>
    </source>
</reference>
<dbReference type="PaxDb" id="353153-Q4CTY2"/>
<evidence type="ECO:0000313" key="2">
    <source>
        <dbReference type="Proteomes" id="UP000002296"/>
    </source>
</evidence>
<protein>
    <submittedName>
        <fullName evidence="1">Uncharacterized protein</fullName>
    </submittedName>
</protein>
<dbReference type="RefSeq" id="XP_805585.1">
    <property type="nucleotide sequence ID" value="XM_800492.1"/>
</dbReference>
<organism evidence="1 2">
    <name type="scientific">Trypanosoma cruzi (strain CL Brener)</name>
    <dbReference type="NCBI Taxonomy" id="353153"/>
    <lineage>
        <taxon>Eukaryota</taxon>
        <taxon>Discoba</taxon>
        <taxon>Euglenozoa</taxon>
        <taxon>Kinetoplastea</taxon>
        <taxon>Metakinetoplastina</taxon>
        <taxon>Trypanosomatida</taxon>
        <taxon>Trypanosomatidae</taxon>
        <taxon>Trypanosoma</taxon>
        <taxon>Schizotrypanum</taxon>
    </lineage>
</organism>
<proteinExistence type="predicted"/>
<dbReference type="Proteomes" id="UP000002296">
    <property type="component" value="Unassembled WGS sequence"/>
</dbReference>
<comment type="caution">
    <text evidence="1">The sequence shown here is derived from an EMBL/GenBank/DDBJ whole genome shotgun (WGS) entry which is preliminary data.</text>
</comment>
<dbReference type="InParanoid" id="Q4CTY2"/>
<keyword evidence="2" id="KW-1185">Reference proteome</keyword>
<dbReference type="KEGG" id="tcr:508595.11"/>
<dbReference type="AlphaFoldDB" id="Q4CTY2"/>